<dbReference type="EMBL" id="MH544243">
    <property type="protein sequence ID" value="AXJ99933.1"/>
    <property type="molecule type" value="Genomic_DNA"/>
</dbReference>
<dbReference type="EMBL" id="CP066827">
    <property type="protein sequence ID" value="QQM62749.1"/>
    <property type="molecule type" value="Genomic_DNA"/>
</dbReference>
<geneLocation type="plasmid" evidence="1">
    <name>pLP60</name>
</geneLocation>
<reference evidence="2 3" key="2">
    <citation type="submission" date="2020-12" db="EMBL/GenBank/DDBJ databases">
        <title>Whole genome sequencing of Lactobacillus plantarum PC518.</title>
        <authorList>
            <person name="Guo Q."/>
        </authorList>
    </citation>
    <scope>NUCLEOTIDE SEQUENCE [LARGE SCALE GENOMIC DNA]</scope>
    <source>
        <strain evidence="2 3">PC518</strain>
        <plasmid evidence="2 3">unnamed10</plasmid>
    </source>
</reference>
<evidence type="ECO:0000313" key="1">
    <source>
        <dbReference type="EMBL" id="AXJ99933.1"/>
    </source>
</evidence>
<name>A0A345X0D1_LACPN</name>
<dbReference type="AlphaFoldDB" id="A0A345X0D1"/>
<gene>
    <name evidence="2" type="ORF">JH395_16515</name>
</gene>
<dbReference type="Proteomes" id="UP000595466">
    <property type="component" value="Plasmid unnamed10"/>
</dbReference>
<proteinExistence type="predicted"/>
<keyword evidence="1" id="KW-0614">Plasmid</keyword>
<sequence length="140" mass="15308">MSNDKTPISESSEATSQKLAANGDYQITTNYTSWKGYEDNKSLPTFRASKGDNTMPNTGLAFGWNHLRPFGNISLDDVTFTKEGAVAGIKMGWVSWSDWKTKIPCFVNENSSSRGGIAFPADGNTIIFGRGKRWDVASKG</sequence>
<geneLocation type="plasmid" evidence="2 3">
    <name>unnamed10</name>
</geneLocation>
<reference evidence="1" key="1">
    <citation type="submission" date="2018-06" db="EMBL/GenBank/DDBJ databases">
        <title>A low-copy and theta-replication plasmid pLP60 of lactobacillus plantarum PC518.</title>
        <authorList>
            <person name="Yao F."/>
            <person name="Xu X."/>
            <person name="Pan Q."/>
            <person name="Cao K."/>
        </authorList>
    </citation>
    <scope>NUCLEOTIDE SEQUENCE</scope>
    <source>
        <strain evidence="1">PC518</strain>
        <plasmid evidence="1">pLP60</plasmid>
    </source>
</reference>
<accession>A0A345X0D1</accession>
<dbReference type="KEGG" id="lpb:SH83_15455"/>
<evidence type="ECO:0000313" key="3">
    <source>
        <dbReference type="Proteomes" id="UP000595466"/>
    </source>
</evidence>
<organism evidence="1">
    <name type="scientific">Lactiplantibacillus plantarum</name>
    <name type="common">Lactobacillus plantarum</name>
    <dbReference type="NCBI Taxonomy" id="1590"/>
    <lineage>
        <taxon>Bacteria</taxon>
        <taxon>Bacillati</taxon>
        <taxon>Bacillota</taxon>
        <taxon>Bacilli</taxon>
        <taxon>Lactobacillales</taxon>
        <taxon>Lactobacillaceae</taxon>
        <taxon>Lactiplantibacillus</taxon>
    </lineage>
</organism>
<dbReference type="RefSeq" id="WP_072557643.1">
    <property type="nucleotide sequence ID" value="NZ_CP025733.1"/>
</dbReference>
<evidence type="ECO:0000313" key="2">
    <source>
        <dbReference type="EMBL" id="QQM62749.1"/>
    </source>
</evidence>
<protein>
    <submittedName>
        <fullName evidence="1">Uncharacterized protein</fullName>
    </submittedName>
</protein>